<dbReference type="Proteomes" id="UP000748531">
    <property type="component" value="Unassembled WGS sequence"/>
</dbReference>
<proteinExistence type="predicted"/>
<evidence type="ECO:0000313" key="1">
    <source>
        <dbReference type="EMBL" id="KAF5395655.1"/>
    </source>
</evidence>
<gene>
    <name evidence="1" type="ORF">PHET_11606</name>
</gene>
<reference evidence="1" key="1">
    <citation type="submission" date="2019-05" db="EMBL/GenBank/DDBJ databases">
        <title>Annotation for the trematode Paragonimus heterotremus.</title>
        <authorList>
            <person name="Choi Y.-J."/>
        </authorList>
    </citation>
    <scope>NUCLEOTIDE SEQUENCE</scope>
    <source>
        <strain evidence="1">LC</strain>
    </source>
</reference>
<protein>
    <submittedName>
        <fullName evidence="1">Uncharacterized protein</fullName>
    </submittedName>
</protein>
<keyword evidence="2" id="KW-1185">Reference proteome</keyword>
<comment type="caution">
    <text evidence="1">The sequence shown here is derived from an EMBL/GenBank/DDBJ whole genome shotgun (WGS) entry which is preliminary data.</text>
</comment>
<dbReference type="EMBL" id="LUCH01011022">
    <property type="protein sequence ID" value="KAF5395655.1"/>
    <property type="molecule type" value="Genomic_DNA"/>
</dbReference>
<accession>A0A8J4SJD2</accession>
<name>A0A8J4SJD2_9TREM</name>
<evidence type="ECO:0000313" key="2">
    <source>
        <dbReference type="Proteomes" id="UP000748531"/>
    </source>
</evidence>
<organism evidence="1 2">
    <name type="scientific">Paragonimus heterotremus</name>
    <dbReference type="NCBI Taxonomy" id="100268"/>
    <lineage>
        <taxon>Eukaryota</taxon>
        <taxon>Metazoa</taxon>
        <taxon>Spiralia</taxon>
        <taxon>Lophotrochozoa</taxon>
        <taxon>Platyhelminthes</taxon>
        <taxon>Trematoda</taxon>
        <taxon>Digenea</taxon>
        <taxon>Plagiorchiida</taxon>
        <taxon>Troglotremata</taxon>
        <taxon>Troglotrematidae</taxon>
        <taxon>Paragonimus</taxon>
    </lineage>
</organism>
<sequence>MNLSLSEATISRHGINIKLLRKLTKNGMFIFIYWTS</sequence>
<dbReference type="AlphaFoldDB" id="A0A8J4SJD2"/>